<organism evidence="2 3">
    <name type="scientific">Marinospirillum celere</name>
    <dbReference type="NCBI Taxonomy" id="1122252"/>
    <lineage>
        <taxon>Bacteria</taxon>
        <taxon>Pseudomonadati</taxon>
        <taxon>Pseudomonadota</taxon>
        <taxon>Gammaproteobacteria</taxon>
        <taxon>Oceanospirillales</taxon>
        <taxon>Oceanospirillaceae</taxon>
        <taxon>Marinospirillum</taxon>
    </lineage>
</organism>
<dbReference type="Proteomes" id="UP000199058">
    <property type="component" value="Unassembled WGS sequence"/>
</dbReference>
<dbReference type="RefSeq" id="WP_091960350.1">
    <property type="nucleotide sequence ID" value="NZ_FOLH01000002.1"/>
</dbReference>
<dbReference type="InterPro" id="IPR014408">
    <property type="entry name" value="dGMP_Pdiesterase_EAL/HD-GYP"/>
</dbReference>
<dbReference type="InterPro" id="IPR013976">
    <property type="entry name" value="HDOD"/>
</dbReference>
<dbReference type="InterPro" id="IPR052340">
    <property type="entry name" value="RNase_Y/CdgJ"/>
</dbReference>
<name>A0A1I1FR89_9GAMM</name>
<dbReference type="InterPro" id="IPR035919">
    <property type="entry name" value="EAL_sf"/>
</dbReference>
<reference evidence="2 3" key="1">
    <citation type="submission" date="2016-10" db="EMBL/GenBank/DDBJ databases">
        <authorList>
            <person name="de Groot N.N."/>
        </authorList>
    </citation>
    <scope>NUCLEOTIDE SEQUENCE [LARGE SCALE GENOMIC DNA]</scope>
    <source>
        <strain evidence="2 3">DSM 18438</strain>
    </source>
</reference>
<sequence>MSKQLLFNNQAYCVALQPICNAELRHQADELLYRAASNEQAARIDDHLMATARVCHTAFYELGLEKLVGQRELFFIAPREWVLHPENLPPPTGQLVIEVLDPQPDADLLAALKNLRQLGYRVALAAFAMTPQNLALLEVVDVIKVDLLKPLDTGQLAEFKSRGLQLLARRVEDWTIFERCRELGFDYFQGYFYARPEVTQAATLERSGNRSAQIRILAEIQAPEPDYRVLEPLIAQDPHLAFLLLKLTNSPLYRRRSEVTTIHQALNTLGLDRVKSLVTTVMLANNGAANRLSLPKALTRAAMCERLAASVSGVGERQAFMAGLMSMMDLLMGMPMQDLLQELPLSSDFKAALVSRAGRLGQLLSLVQAFEQAKMSGKSSELIERLNRVWLESQIWVNQILMEVD</sequence>
<dbReference type="STRING" id="1122252.SAMN05660443_1084"/>
<dbReference type="PANTHER" id="PTHR33525:SF4">
    <property type="entry name" value="CYCLIC DI-GMP PHOSPHODIESTERASE CDGJ"/>
    <property type="match status" value="1"/>
</dbReference>
<dbReference type="SMART" id="SM00052">
    <property type="entry name" value="EAL"/>
    <property type="match status" value="1"/>
</dbReference>
<accession>A0A1I1FR89</accession>
<feature type="domain" description="HDOD" evidence="1">
    <location>
        <begin position="206"/>
        <end position="392"/>
    </location>
</feature>
<dbReference type="PROSITE" id="PS51833">
    <property type="entry name" value="HDOD"/>
    <property type="match status" value="1"/>
</dbReference>
<dbReference type="InterPro" id="IPR001633">
    <property type="entry name" value="EAL_dom"/>
</dbReference>
<dbReference type="OrthoDB" id="9804751at2"/>
<protein>
    <submittedName>
        <fullName evidence="2">EAL and modified HD-GYP domain-containing signal transduction protein</fullName>
    </submittedName>
</protein>
<proteinExistence type="predicted"/>
<dbReference type="Pfam" id="PF08668">
    <property type="entry name" value="HDOD"/>
    <property type="match status" value="1"/>
</dbReference>
<evidence type="ECO:0000259" key="1">
    <source>
        <dbReference type="PROSITE" id="PS51833"/>
    </source>
</evidence>
<gene>
    <name evidence="2" type="ORF">SAMN05660443_1084</name>
</gene>
<evidence type="ECO:0000313" key="2">
    <source>
        <dbReference type="EMBL" id="SFC00118.1"/>
    </source>
</evidence>
<dbReference type="SUPFAM" id="SSF141868">
    <property type="entry name" value="EAL domain-like"/>
    <property type="match status" value="1"/>
</dbReference>
<keyword evidence="3" id="KW-1185">Reference proteome</keyword>
<dbReference type="PANTHER" id="PTHR33525">
    <property type="match status" value="1"/>
</dbReference>
<dbReference type="Gene3D" id="3.20.20.450">
    <property type="entry name" value="EAL domain"/>
    <property type="match status" value="1"/>
</dbReference>
<dbReference type="SUPFAM" id="SSF109604">
    <property type="entry name" value="HD-domain/PDEase-like"/>
    <property type="match status" value="1"/>
</dbReference>
<dbReference type="PIRSF" id="PIRSF003180">
    <property type="entry name" value="DiGMPpdiest_YuxH"/>
    <property type="match status" value="1"/>
</dbReference>
<dbReference type="AlphaFoldDB" id="A0A1I1FR89"/>
<dbReference type="Gene3D" id="1.10.3210.10">
    <property type="entry name" value="Hypothetical protein af1432"/>
    <property type="match status" value="1"/>
</dbReference>
<evidence type="ECO:0000313" key="3">
    <source>
        <dbReference type="Proteomes" id="UP000199058"/>
    </source>
</evidence>
<dbReference type="EMBL" id="FOLH01000002">
    <property type="protein sequence ID" value="SFC00118.1"/>
    <property type="molecule type" value="Genomic_DNA"/>
</dbReference>